<evidence type="ECO:0000313" key="4">
    <source>
        <dbReference type="EMBL" id="SHK67243.1"/>
    </source>
</evidence>
<comment type="similarity">
    <text evidence="1">Belongs to the AB hydrolase superfamily. AB hydrolase 4 family.</text>
</comment>
<gene>
    <name evidence="4" type="ORF">SAMN02745216_03873</name>
</gene>
<dbReference type="GO" id="GO:0047372">
    <property type="term" value="F:monoacylglycerol lipase activity"/>
    <property type="evidence" value="ECO:0007669"/>
    <property type="project" value="TreeGrafter"/>
</dbReference>
<protein>
    <recommendedName>
        <fullName evidence="3">Serine aminopeptidase S33 domain-containing protein</fullName>
    </recommendedName>
</protein>
<evidence type="ECO:0000256" key="2">
    <source>
        <dbReference type="PIRSR" id="PIRSR005211-1"/>
    </source>
</evidence>
<proteinExistence type="inferred from homology"/>
<accession>A0A1M6UDJ5</accession>
<dbReference type="Proteomes" id="UP000183994">
    <property type="component" value="Unassembled WGS sequence"/>
</dbReference>
<feature type="domain" description="Serine aminopeptidase S33" evidence="3">
    <location>
        <begin position="62"/>
        <end position="300"/>
    </location>
</feature>
<name>A0A1M6UDJ5_9BACT</name>
<reference evidence="5" key="1">
    <citation type="submission" date="2016-11" db="EMBL/GenBank/DDBJ databases">
        <authorList>
            <person name="Varghese N."/>
            <person name="Submissions S."/>
        </authorList>
    </citation>
    <scope>NUCLEOTIDE SEQUENCE [LARGE SCALE GENOMIC DNA]</scope>
    <source>
        <strain evidence="5">DSM 16219</strain>
    </source>
</reference>
<dbReference type="PANTHER" id="PTHR10794:SF63">
    <property type="entry name" value="ALPHA_BETA HYDROLASE 1, ISOFORM A"/>
    <property type="match status" value="1"/>
</dbReference>
<dbReference type="RefSeq" id="WP_073477911.1">
    <property type="nucleotide sequence ID" value="NZ_FQZU01000030.1"/>
</dbReference>
<dbReference type="InterPro" id="IPR022742">
    <property type="entry name" value="Hydrolase_4"/>
</dbReference>
<feature type="active site" description="Charge relay system" evidence="2">
    <location>
        <position position="144"/>
    </location>
</feature>
<dbReference type="Gene3D" id="3.40.50.1820">
    <property type="entry name" value="alpha/beta hydrolase"/>
    <property type="match status" value="1"/>
</dbReference>
<dbReference type="PANTHER" id="PTHR10794">
    <property type="entry name" value="ABHYDROLASE DOMAIN-CONTAINING PROTEIN"/>
    <property type="match status" value="1"/>
</dbReference>
<sequence>MNDLFLPIRPLRGSYIQTLMASSRYRALGKNPMVSASREVILHCEDRVRLQGFYSPQAERDSKGLVIMLHGWEGSVNSSYILSSGRRLYNLGYDVFRLNFRDHGESHYLNRGIFLSILLDEVFQGVHQAARLSGGKPVFLAGFSLGGNFALRIAAKEPGHRIPNLKQVAAISPVISPNRACDAIDADPLIQWYFMRKWKRSLAVKNKLFPSLGLEKVLAEANLRDMTQALLDIYEAGYEKAHDYFDAYAVNNGWLKDVLVPTLIVTAADDPVIPVQDFFGLETSAACRMIIHQYGGHNAFIESFTRTSWVDHKLQEIFASHLN</sequence>
<dbReference type="OrthoDB" id="332676at2"/>
<dbReference type="STRING" id="1121393.SAMN02745216_03873"/>
<evidence type="ECO:0000259" key="3">
    <source>
        <dbReference type="Pfam" id="PF12146"/>
    </source>
</evidence>
<dbReference type="PIRSF" id="PIRSF005211">
    <property type="entry name" value="Ab_hydro_YheT"/>
    <property type="match status" value="1"/>
</dbReference>
<dbReference type="InterPro" id="IPR012020">
    <property type="entry name" value="ABHD4"/>
</dbReference>
<dbReference type="Pfam" id="PF12146">
    <property type="entry name" value="Hydrolase_4"/>
    <property type="match status" value="1"/>
</dbReference>
<feature type="active site" description="Charge relay system" evidence="2">
    <location>
        <position position="297"/>
    </location>
</feature>
<dbReference type="EMBL" id="FQZU01000030">
    <property type="protein sequence ID" value="SHK67243.1"/>
    <property type="molecule type" value="Genomic_DNA"/>
</dbReference>
<dbReference type="AlphaFoldDB" id="A0A1M6UDJ5"/>
<dbReference type="InterPro" id="IPR029058">
    <property type="entry name" value="AB_hydrolase_fold"/>
</dbReference>
<dbReference type="GO" id="GO:0034338">
    <property type="term" value="F:short-chain carboxylesterase activity"/>
    <property type="evidence" value="ECO:0007669"/>
    <property type="project" value="TreeGrafter"/>
</dbReference>
<keyword evidence="5" id="KW-1185">Reference proteome</keyword>
<feature type="active site" description="Charge relay system" evidence="2">
    <location>
        <position position="270"/>
    </location>
</feature>
<evidence type="ECO:0000313" key="5">
    <source>
        <dbReference type="Proteomes" id="UP000183994"/>
    </source>
</evidence>
<evidence type="ECO:0000256" key="1">
    <source>
        <dbReference type="ARBA" id="ARBA00010884"/>
    </source>
</evidence>
<dbReference type="InterPro" id="IPR050960">
    <property type="entry name" value="AB_hydrolase_4_sf"/>
</dbReference>
<dbReference type="SUPFAM" id="SSF53474">
    <property type="entry name" value="alpha/beta-Hydrolases"/>
    <property type="match status" value="1"/>
</dbReference>
<organism evidence="4 5">
    <name type="scientific">Desulfatibacillum alkenivorans DSM 16219</name>
    <dbReference type="NCBI Taxonomy" id="1121393"/>
    <lineage>
        <taxon>Bacteria</taxon>
        <taxon>Pseudomonadati</taxon>
        <taxon>Thermodesulfobacteriota</taxon>
        <taxon>Desulfobacteria</taxon>
        <taxon>Desulfobacterales</taxon>
        <taxon>Desulfatibacillaceae</taxon>
        <taxon>Desulfatibacillum</taxon>
    </lineage>
</organism>